<accession>A0A7J6NW45</accession>
<dbReference type="PROSITE" id="PS00061">
    <property type="entry name" value="ADH_SHORT"/>
    <property type="match status" value="1"/>
</dbReference>
<dbReference type="InterPro" id="IPR012901">
    <property type="entry name" value="CARME"/>
</dbReference>
<dbReference type="InterPro" id="IPR020904">
    <property type="entry name" value="Sc_DH/Rdtase_CS"/>
</dbReference>
<dbReference type="CDD" id="cd22209">
    <property type="entry name" value="EMC10"/>
    <property type="match status" value="1"/>
</dbReference>
<reference evidence="8 9" key="1">
    <citation type="submission" date="2020-04" db="EMBL/GenBank/DDBJ databases">
        <title>Perkinsus olseni comparative genomics.</title>
        <authorList>
            <person name="Bogema D.R."/>
        </authorList>
    </citation>
    <scope>NUCLEOTIDE SEQUENCE [LARGE SCALE GENOMIC DNA]</scope>
    <source>
        <strain evidence="8">00978-12</strain>
    </source>
</reference>
<keyword evidence="3" id="KW-0489">Methyltransferase</keyword>
<feature type="domain" description="Ketoreductase" evidence="7">
    <location>
        <begin position="734"/>
        <end position="911"/>
    </location>
</feature>
<comment type="similarity">
    <text evidence="1">Belongs to the carnosine N-methyltransferase family.</text>
</comment>
<dbReference type="AlphaFoldDB" id="A0A7J6NW45"/>
<dbReference type="SMART" id="SM01296">
    <property type="entry name" value="N2227"/>
    <property type="match status" value="1"/>
</dbReference>
<dbReference type="InterPro" id="IPR002347">
    <property type="entry name" value="SDR_fam"/>
</dbReference>
<feature type="compositionally biased region" description="Basic and acidic residues" evidence="6">
    <location>
        <begin position="24"/>
        <end position="34"/>
    </location>
</feature>
<dbReference type="SMART" id="SM00822">
    <property type="entry name" value="PKS_KR"/>
    <property type="match status" value="1"/>
</dbReference>
<dbReference type="SUPFAM" id="SSF51735">
    <property type="entry name" value="NAD(P)-binding Rossmann-fold domains"/>
    <property type="match status" value="1"/>
</dbReference>
<feature type="region of interest" description="Disordered" evidence="6">
    <location>
        <begin position="620"/>
        <end position="653"/>
    </location>
</feature>
<keyword evidence="5" id="KW-0949">S-adenosyl-L-methionine</keyword>
<name>A0A7J6NW45_PEROL</name>
<organism evidence="8 9">
    <name type="scientific">Perkinsus olseni</name>
    <name type="common">Perkinsus atlanticus</name>
    <dbReference type="NCBI Taxonomy" id="32597"/>
    <lineage>
        <taxon>Eukaryota</taxon>
        <taxon>Sar</taxon>
        <taxon>Alveolata</taxon>
        <taxon>Perkinsozoa</taxon>
        <taxon>Perkinsea</taxon>
        <taxon>Perkinsida</taxon>
        <taxon>Perkinsidae</taxon>
        <taxon>Perkinsus</taxon>
    </lineage>
</organism>
<evidence type="ECO:0000256" key="2">
    <source>
        <dbReference type="ARBA" id="ARBA00012003"/>
    </source>
</evidence>
<dbReference type="GO" id="GO:0030735">
    <property type="term" value="F:carnosine N-methyltransferase activity"/>
    <property type="evidence" value="ECO:0007669"/>
    <property type="project" value="UniProtKB-EC"/>
</dbReference>
<dbReference type="OrthoDB" id="978at2759"/>
<dbReference type="Pfam" id="PF21203">
    <property type="entry name" value="ECM10"/>
    <property type="match status" value="1"/>
</dbReference>
<dbReference type="Pfam" id="PF00106">
    <property type="entry name" value="adh_short"/>
    <property type="match status" value="1"/>
</dbReference>
<keyword evidence="4" id="KW-0808">Transferase</keyword>
<dbReference type="GO" id="GO:0032259">
    <property type="term" value="P:methylation"/>
    <property type="evidence" value="ECO:0007669"/>
    <property type="project" value="UniProtKB-KW"/>
</dbReference>
<feature type="region of interest" description="Disordered" evidence="6">
    <location>
        <begin position="1"/>
        <end position="34"/>
    </location>
</feature>
<comment type="caution">
    <text evidence="8">The sequence shown here is derived from an EMBL/GenBank/DDBJ whole genome shotgun (WGS) entry which is preliminary data.</text>
</comment>
<dbReference type="SUPFAM" id="SSF53335">
    <property type="entry name" value="S-adenosyl-L-methionine-dependent methyltransferases"/>
    <property type="match status" value="1"/>
</dbReference>
<dbReference type="InterPro" id="IPR029063">
    <property type="entry name" value="SAM-dependent_MTases_sf"/>
</dbReference>
<dbReference type="PANTHER" id="PTHR12303:SF6">
    <property type="entry name" value="CARNOSINE N-METHYLTRANSFERASE"/>
    <property type="match status" value="1"/>
</dbReference>
<dbReference type="InterPro" id="IPR036291">
    <property type="entry name" value="NAD(P)-bd_dom_sf"/>
</dbReference>
<evidence type="ECO:0000256" key="6">
    <source>
        <dbReference type="SAM" id="MobiDB-lite"/>
    </source>
</evidence>
<evidence type="ECO:0000256" key="5">
    <source>
        <dbReference type="ARBA" id="ARBA00022691"/>
    </source>
</evidence>
<evidence type="ECO:0000313" key="9">
    <source>
        <dbReference type="Proteomes" id="UP000541610"/>
    </source>
</evidence>
<evidence type="ECO:0000259" key="7">
    <source>
        <dbReference type="SMART" id="SM00822"/>
    </source>
</evidence>
<sequence length="1029" mass="113090">MAPTRSKKKTGGHRKAGKGSRAARPKDSCCGGDDHACGDDGELDAEDYAEEKRHFDEVVWSFETYSDDFQVELQTLETSLMSLSSEELQLWGRNPEEYMKEIRERMAVNQRVCHLLSEVSTQMFSESSPRTAARAIKPPKGHQSQPRNISKVRSTLRQFVREWSVEGEEERRQCFEPVIDALKRYVPAGGRVIVPGCGMGRSVLEVPDVSAYDMACSSESGSMGMSAGEFVETFRGEEHLNAWDAVASIFFIDTAKNVVQYIRVLAHCIKPGGVFINIGPLLWHFAENKNDISIELSWQDVRPLLEVYFDIVEEKRLDANYAANLDSLSESLFHCVFYVARRNNRPVEGHSNSVYVLEEEEEKRRRQQLHNSNGGRAFIRLSVCCALLGLVSATDATAAVSYPVQHCIDGDKCVNRGLLKIEDGKRLRLMVGMHPHLHDVYFAGAEVSAGNLPYYEWIVLKLPVRLHLAGVANLDYIVTLQQNSEYSRKYGPLFRDKVLNKENLRDDSLVQLRVLKGDGEYLQSSIPVKVFRDTLTAPTVGGASALAAKSGSLTEHITLHMDDEGNLESVGYRVRKTVGGGESPPLGAPLFQATTAALHSMTVTKGPAIPVPKRRVQKTRFEANGSGNGEKKAAAGVSQKAEEQLDEGEYEVEEDPQAEQGFLRKYWWVILIFFLLTSAMGQDEDPKQAAAAAGAAKGGNGGNIALVACGILLLIQALANLMRGVLHLEPGDEVDVVLTGASGGVGQAVLKELLSTQSRVHPRRIHAWDARAHEKKEDSVELMSANTKITYRQVDVTDEAAVKAGVKAVVESGAKRVIVICNAGVLHAGLTEDISHTNFLATLDVNVASHQLLYSLFLHESLSEANSLDLVSFVSISSAMAFSASAFLSAYCASKAALVTLHQCMRLENRQQQKHPVRLSVVCPFLVKDSPMFDGAFAHPTLPEKLVLFLCPPLDCSYVAKAIINEAIINGKEVLCLPRWPLAFALLMSALLPTEVYDWITAISGGQVGMVGVMSKAEVHKGDERKKED</sequence>
<protein>
    <recommendedName>
        <fullName evidence="2">carnosine N-methyltransferase</fullName>
        <ecNumber evidence="2">2.1.1.22</ecNumber>
    </recommendedName>
</protein>
<dbReference type="Proteomes" id="UP000541610">
    <property type="component" value="Unassembled WGS sequence"/>
</dbReference>
<dbReference type="EMBL" id="JABANP010000191">
    <property type="protein sequence ID" value="KAF4687281.1"/>
    <property type="molecule type" value="Genomic_DNA"/>
</dbReference>
<evidence type="ECO:0000313" key="8">
    <source>
        <dbReference type="EMBL" id="KAF4687281.1"/>
    </source>
</evidence>
<feature type="compositionally biased region" description="Acidic residues" evidence="6">
    <location>
        <begin position="644"/>
        <end position="653"/>
    </location>
</feature>
<evidence type="ECO:0000256" key="1">
    <source>
        <dbReference type="ARBA" id="ARBA00010086"/>
    </source>
</evidence>
<feature type="compositionally biased region" description="Basic residues" evidence="6">
    <location>
        <begin position="1"/>
        <end position="23"/>
    </location>
</feature>
<dbReference type="Gene3D" id="3.40.50.720">
    <property type="entry name" value="NAD(P)-binding Rossmann-like Domain"/>
    <property type="match status" value="1"/>
</dbReference>
<proteinExistence type="inferred from homology"/>
<dbReference type="InterPro" id="IPR057326">
    <property type="entry name" value="KR_dom"/>
</dbReference>
<dbReference type="Pfam" id="PF07942">
    <property type="entry name" value="CARME"/>
    <property type="match status" value="1"/>
</dbReference>
<evidence type="ECO:0000256" key="3">
    <source>
        <dbReference type="ARBA" id="ARBA00022603"/>
    </source>
</evidence>
<dbReference type="EC" id="2.1.1.22" evidence="2"/>
<evidence type="ECO:0000256" key="4">
    <source>
        <dbReference type="ARBA" id="ARBA00022679"/>
    </source>
</evidence>
<gene>
    <name evidence="8" type="ORF">FOZ60_004155</name>
</gene>
<dbReference type="PANTHER" id="PTHR12303">
    <property type="entry name" value="CARNOSINE N-METHYLTRANSFERASE"/>
    <property type="match status" value="1"/>
</dbReference>
<dbReference type="PRINTS" id="PR00081">
    <property type="entry name" value="GDHRDH"/>
</dbReference>